<feature type="signal peptide" evidence="7">
    <location>
        <begin position="1"/>
        <end position="21"/>
    </location>
</feature>
<comment type="similarity">
    <text evidence="5">Belongs to the mitochondrial carrier (TC 2.A.29) family.</text>
</comment>
<keyword evidence="2 4" id="KW-0812">Transmembrane</keyword>
<evidence type="ECO:0000256" key="2">
    <source>
        <dbReference type="ARBA" id="ARBA00022692"/>
    </source>
</evidence>
<evidence type="ECO:0000256" key="7">
    <source>
        <dbReference type="SAM" id="SignalP"/>
    </source>
</evidence>
<organism evidence="8 9">
    <name type="scientific">Emiliania huxleyi (strain CCMP1516)</name>
    <dbReference type="NCBI Taxonomy" id="280463"/>
    <lineage>
        <taxon>Eukaryota</taxon>
        <taxon>Haptista</taxon>
        <taxon>Haptophyta</taxon>
        <taxon>Prymnesiophyceae</taxon>
        <taxon>Isochrysidales</taxon>
        <taxon>Noelaerhabdaceae</taxon>
        <taxon>Emiliania</taxon>
    </lineage>
</organism>
<accession>A0A0D3KGP5</accession>
<dbReference type="PROSITE" id="PS50920">
    <property type="entry name" value="SOLCAR"/>
    <property type="match status" value="1"/>
</dbReference>
<dbReference type="Proteomes" id="UP000013827">
    <property type="component" value="Unassembled WGS sequence"/>
</dbReference>
<sequence>MVGVGLLLGLVGLLPAGPAHSCGPLALPRPPRGGLLQMQTAEDACSGPHGARSAHGCSGDDPAQAMGVHVRAAGAVERLSSSFLSAWLTAVTRQKSPICPAAALKHGHWRYVGPTGDVHRNRDPVQSDGVAGLWHGYRLNIVRTIPQCIITFTAYETAAKAHRARRGGAHGEEAGAPPRSVSRHQRSESEGVLTRTRTESR</sequence>
<dbReference type="InterPro" id="IPR018108">
    <property type="entry name" value="MCP_transmembrane"/>
</dbReference>
<dbReference type="GeneID" id="17280200"/>
<dbReference type="Pfam" id="PF00153">
    <property type="entry name" value="Mito_carr"/>
    <property type="match status" value="1"/>
</dbReference>
<keyword evidence="9" id="KW-1185">Reference proteome</keyword>
<evidence type="ECO:0008006" key="10">
    <source>
        <dbReference type="Google" id="ProtNLM"/>
    </source>
</evidence>
<keyword evidence="3 4" id="KW-0472">Membrane</keyword>
<dbReference type="RefSeq" id="XP_005787359.1">
    <property type="nucleotide sequence ID" value="XM_005787302.1"/>
</dbReference>
<evidence type="ECO:0000256" key="3">
    <source>
        <dbReference type="ARBA" id="ARBA00023136"/>
    </source>
</evidence>
<dbReference type="EnsemblProtists" id="EOD34930">
    <property type="protein sequence ID" value="EOD34930"/>
    <property type="gene ID" value="EMIHUDRAFT_227936"/>
</dbReference>
<evidence type="ECO:0000256" key="5">
    <source>
        <dbReference type="RuleBase" id="RU000488"/>
    </source>
</evidence>
<proteinExistence type="inferred from homology"/>
<feature type="repeat" description="Solcar" evidence="4">
    <location>
        <begin position="65"/>
        <end position="161"/>
    </location>
</feature>
<protein>
    <recommendedName>
        <fullName evidence="10">Secreted protein</fullName>
    </recommendedName>
</protein>
<evidence type="ECO:0000256" key="6">
    <source>
        <dbReference type="SAM" id="MobiDB-lite"/>
    </source>
</evidence>
<dbReference type="GO" id="GO:0016020">
    <property type="term" value="C:membrane"/>
    <property type="evidence" value="ECO:0007669"/>
    <property type="project" value="UniProtKB-SubCell"/>
</dbReference>
<keyword evidence="5" id="KW-0813">Transport</keyword>
<feature type="chain" id="PRO_5044280406" description="Secreted protein" evidence="7">
    <location>
        <begin position="22"/>
        <end position="201"/>
    </location>
</feature>
<dbReference type="Gene3D" id="1.50.40.10">
    <property type="entry name" value="Mitochondrial carrier domain"/>
    <property type="match status" value="1"/>
</dbReference>
<dbReference type="AlphaFoldDB" id="A0A0D3KGP5"/>
<keyword evidence="7" id="KW-0732">Signal</keyword>
<name>A0A0D3KGP5_EMIH1</name>
<comment type="subcellular location">
    <subcellularLocation>
        <location evidence="1">Membrane</location>
        <topology evidence="1">Multi-pass membrane protein</topology>
    </subcellularLocation>
</comment>
<evidence type="ECO:0000256" key="4">
    <source>
        <dbReference type="PROSITE-ProRule" id="PRU00282"/>
    </source>
</evidence>
<evidence type="ECO:0000313" key="8">
    <source>
        <dbReference type="EnsemblProtists" id="EOD34930"/>
    </source>
</evidence>
<evidence type="ECO:0000313" key="9">
    <source>
        <dbReference type="Proteomes" id="UP000013827"/>
    </source>
</evidence>
<dbReference type="KEGG" id="ehx:EMIHUDRAFT_227936"/>
<dbReference type="PaxDb" id="2903-EOD34930"/>
<dbReference type="HOGENOM" id="CLU_1362618_0_0_1"/>
<dbReference type="InterPro" id="IPR023395">
    <property type="entry name" value="MCP_dom_sf"/>
</dbReference>
<feature type="region of interest" description="Disordered" evidence="6">
    <location>
        <begin position="163"/>
        <end position="201"/>
    </location>
</feature>
<evidence type="ECO:0000256" key="1">
    <source>
        <dbReference type="ARBA" id="ARBA00004141"/>
    </source>
</evidence>
<reference evidence="9" key="1">
    <citation type="journal article" date="2013" name="Nature">
        <title>Pan genome of the phytoplankton Emiliania underpins its global distribution.</title>
        <authorList>
            <person name="Read B.A."/>
            <person name="Kegel J."/>
            <person name="Klute M.J."/>
            <person name="Kuo A."/>
            <person name="Lefebvre S.C."/>
            <person name="Maumus F."/>
            <person name="Mayer C."/>
            <person name="Miller J."/>
            <person name="Monier A."/>
            <person name="Salamov A."/>
            <person name="Young J."/>
            <person name="Aguilar M."/>
            <person name="Claverie J.M."/>
            <person name="Frickenhaus S."/>
            <person name="Gonzalez K."/>
            <person name="Herman E.K."/>
            <person name="Lin Y.C."/>
            <person name="Napier J."/>
            <person name="Ogata H."/>
            <person name="Sarno A.F."/>
            <person name="Shmutz J."/>
            <person name="Schroeder D."/>
            <person name="de Vargas C."/>
            <person name="Verret F."/>
            <person name="von Dassow P."/>
            <person name="Valentin K."/>
            <person name="Van de Peer Y."/>
            <person name="Wheeler G."/>
            <person name="Dacks J.B."/>
            <person name="Delwiche C.F."/>
            <person name="Dyhrman S.T."/>
            <person name="Glockner G."/>
            <person name="John U."/>
            <person name="Richards T."/>
            <person name="Worden A.Z."/>
            <person name="Zhang X."/>
            <person name="Grigoriev I.V."/>
            <person name="Allen A.E."/>
            <person name="Bidle K."/>
            <person name="Borodovsky M."/>
            <person name="Bowler C."/>
            <person name="Brownlee C."/>
            <person name="Cock J.M."/>
            <person name="Elias M."/>
            <person name="Gladyshev V.N."/>
            <person name="Groth M."/>
            <person name="Guda C."/>
            <person name="Hadaegh A."/>
            <person name="Iglesias-Rodriguez M.D."/>
            <person name="Jenkins J."/>
            <person name="Jones B.M."/>
            <person name="Lawson T."/>
            <person name="Leese F."/>
            <person name="Lindquist E."/>
            <person name="Lobanov A."/>
            <person name="Lomsadze A."/>
            <person name="Malik S.B."/>
            <person name="Marsh M.E."/>
            <person name="Mackinder L."/>
            <person name="Mock T."/>
            <person name="Mueller-Roeber B."/>
            <person name="Pagarete A."/>
            <person name="Parker M."/>
            <person name="Probert I."/>
            <person name="Quesneville H."/>
            <person name="Raines C."/>
            <person name="Rensing S.A."/>
            <person name="Riano-Pachon D.M."/>
            <person name="Richier S."/>
            <person name="Rokitta S."/>
            <person name="Shiraiwa Y."/>
            <person name="Soanes D.M."/>
            <person name="van der Giezen M."/>
            <person name="Wahlund T.M."/>
            <person name="Williams B."/>
            <person name="Wilson W."/>
            <person name="Wolfe G."/>
            <person name="Wurch L.L."/>
        </authorList>
    </citation>
    <scope>NUCLEOTIDE SEQUENCE</scope>
</reference>
<reference evidence="8" key="2">
    <citation type="submission" date="2024-10" db="UniProtKB">
        <authorList>
            <consortium name="EnsemblProtists"/>
        </authorList>
    </citation>
    <scope>IDENTIFICATION</scope>
</reference>
<dbReference type="SUPFAM" id="SSF103506">
    <property type="entry name" value="Mitochondrial carrier"/>
    <property type="match status" value="1"/>
</dbReference>